<evidence type="ECO:0000256" key="2">
    <source>
        <dbReference type="ARBA" id="ARBA00022771"/>
    </source>
</evidence>
<keyword evidence="2 4" id="KW-0863">Zinc-finger</keyword>
<feature type="zinc finger region" description="TRAF-type" evidence="4">
    <location>
        <begin position="7"/>
        <end position="54"/>
    </location>
</feature>
<dbReference type="Pfam" id="PF02176">
    <property type="entry name" value="zf-TRAF"/>
    <property type="match status" value="1"/>
</dbReference>
<evidence type="ECO:0000313" key="10">
    <source>
        <dbReference type="EMBL" id="CAF3884726.1"/>
    </source>
</evidence>
<dbReference type="Proteomes" id="UP000663855">
    <property type="component" value="Unassembled WGS sequence"/>
</dbReference>
<evidence type="ECO:0000313" key="12">
    <source>
        <dbReference type="EMBL" id="CAF4037325.1"/>
    </source>
</evidence>
<dbReference type="GO" id="GO:0008270">
    <property type="term" value="F:zinc ion binding"/>
    <property type="evidence" value="ECO:0007669"/>
    <property type="project" value="UniProtKB-KW"/>
</dbReference>
<feature type="domain" description="TRAF-type" evidence="6">
    <location>
        <begin position="7"/>
        <end position="54"/>
    </location>
</feature>
<dbReference type="InterPro" id="IPR001293">
    <property type="entry name" value="Znf_TRAF"/>
</dbReference>
<evidence type="ECO:0000256" key="1">
    <source>
        <dbReference type="ARBA" id="ARBA00022723"/>
    </source>
</evidence>
<dbReference type="EMBL" id="CAJNOW010003664">
    <property type="protein sequence ID" value="CAF1391420.1"/>
    <property type="molecule type" value="Genomic_DNA"/>
</dbReference>
<dbReference type="PROSITE" id="PS50145">
    <property type="entry name" value="ZF_TRAF"/>
    <property type="match status" value="1"/>
</dbReference>
<proteinExistence type="predicted"/>
<dbReference type="Proteomes" id="UP000663866">
    <property type="component" value="Unassembled WGS sequence"/>
</dbReference>
<dbReference type="Proteomes" id="UP000681720">
    <property type="component" value="Unassembled WGS sequence"/>
</dbReference>
<comment type="caution">
    <text evidence="9">The sequence shown here is derived from an EMBL/GenBank/DDBJ whole genome shotgun (WGS) entry which is preliminary data.</text>
</comment>
<sequence>MLDELQVECTACGQAGLERGSFNDHAIKLCPKTKISCSSADIGCRWKGSRNRLQEHLINCTFQPLQSAITPSIGKNHQLKNKLARKKVQIVQCESENEEINERVKEQDVQLINERLRIQQLEEHIKQQGTQLKRQQSKIEQFNKQMKKEDAQSRDFVNNAAGEKIDVTHRR</sequence>
<dbReference type="Proteomes" id="UP000663856">
    <property type="component" value="Unassembled WGS sequence"/>
</dbReference>
<evidence type="ECO:0000259" key="6">
    <source>
        <dbReference type="PROSITE" id="PS50145"/>
    </source>
</evidence>
<reference evidence="9" key="1">
    <citation type="submission" date="2021-02" db="EMBL/GenBank/DDBJ databases">
        <authorList>
            <person name="Nowell W R."/>
        </authorList>
    </citation>
    <scope>NUCLEOTIDE SEQUENCE</scope>
</reference>
<evidence type="ECO:0000313" key="11">
    <source>
        <dbReference type="EMBL" id="CAF3901636.1"/>
    </source>
</evidence>
<evidence type="ECO:0000313" key="8">
    <source>
        <dbReference type="EMBL" id="CAF1523920.1"/>
    </source>
</evidence>
<dbReference type="EMBL" id="CAJOBH010002340">
    <property type="protein sequence ID" value="CAF3901636.1"/>
    <property type="molecule type" value="Genomic_DNA"/>
</dbReference>
<accession>A0A816TGL3</accession>
<keyword evidence="3 4" id="KW-0862">Zinc</keyword>
<name>A0A816TGL3_9BILA</name>
<dbReference type="EMBL" id="CAJNOV010013519">
    <property type="protein sequence ID" value="CAF1523920.1"/>
    <property type="molecule type" value="Genomic_DNA"/>
</dbReference>
<dbReference type="SUPFAM" id="SSF49599">
    <property type="entry name" value="TRAF domain-like"/>
    <property type="match status" value="1"/>
</dbReference>
<evidence type="ECO:0000256" key="5">
    <source>
        <dbReference type="SAM" id="MobiDB-lite"/>
    </source>
</evidence>
<evidence type="ECO:0000256" key="3">
    <source>
        <dbReference type="ARBA" id="ARBA00022833"/>
    </source>
</evidence>
<evidence type="ECO:0000313" key="7">
    <source>
        <dbReference type="EMBL" id="CAF1391420.1"/>
    </source>
</evidence>
<keyword evidence="14" id="KW-1185">Reference proteome</keyword>
<protein>
    <recommendedName>
        <fullName evidence="6">TRAF-type domain-containing protein</fullName>
    </recommendedName>
</protein>
<dbReference type="EMBL" id="CAJOBG010002945">
    <property type="protein sequence ID" value="CAF4037325.1"/>
    <property type="molecule type" value="Genomic_DNA"/>
</dbReference>
<evidence type="ECO:0000313" key="13">
    <source>
        <dbReference type="Proteomes" id="UP000663856"/>
    </source>
</evidence>
<evidence type="ECO:0000313" key="9">
    <source>
        <dbReference type="EMBL" id="CAF2101017.1"/>
    </source>
</evidence>
<dbReference type="InterPro" id="IPR013083">
    <property type="entry name" value="Znf_RING/FYVE/PHD"/>
</dbReference>
<dbReference type="EMBL" id="CAJOBJ010001550">
    <property type="protein sequence ID" value="CAF3884726.1"/>
    <property type="molecule type" value="Genomic_DNA"/>
</dbReference>
<gene>
    <name evidence="11" type="ORF">BYL167_LOCUS8497</name>
    <name evidence="8" type="ORF">CJN711_LOCUS28575</name>
    <name evidence="10" type="ORF">GIL414_LOCUS5727</name>
    <name evidence="7" type="ORF">KQP761_LOCUS9232</name>
    <name evidence="12" type="ORF">OVN521_LOCUS17167</name>
    <name evidence="9" type="ORF">WKI299_LOCUS20229</name>
</gene>
<dbReference type="Proteomes" id="UP000663834">
    <property type="component" value="Unassembled WGS sequence"/>
</dbReference>
<feature type="region of interest" description="Disordered" evidence="5">
    <location>
        <begin position="145"/>
        <end position="171"/>
    </location>
</feature>
<dbReference type="AlphaFoldDB" id="A0A816TGL3"/>
<dbReference type="Gene3D" id="3.30.40.10">
    <property type="entry name" value="Zinc/RING finger domain, C3HC4 (zinc finger)"/>
    <property type="match status" value="1"/>
</dbReference>
<keyword evidence="1 4" id="KW-0479">Metal-binding</keyword>
<evidence type="ECO:0000313" key="14">
    <source>
        <dbReference type="Proteomes" id="UP000663866"/>
    </source>
</evidence>
<dbReference type="EMBL" id="CAJNRF010008400">
    <property type="protein sequence ID" value="CAF2101017.1"/>
    <property type="molecule type" value="Genomic_DNA"/>
</dbReference>
<evidence type="ECO:0000256" key="4">
    <source>
        <dbReference type="PROSITE-ProRule" id="PRU00207"/>
    </source>
</evidence>
<organism evidence="9 13">
    <name type="scientific">Rotaria magnacalcarata</name>
    <dbReference type="NCBI Taxonomy" id="392030"/>
    <lineage>
        <taxon>Eukaryota</taxon>
        <taxon>Metazoa</taxon>
        <taxon>Spiralia</taxon>
        <taxon>Gnathifera</taxon>
        <taxon>Rotifera</taxon>
        <taxon>Eurotatoria</taxon>
        <taxon>Bdelloidea</taxon>
        <taxon>Philodinida</taxon>
        <taxon>Philodinidae</taxon>
        <taxon>Rotaria</taxon>
    </lineage>
</organism>
<dbReference type="Proteomes" id="UP000681967">
    <property type="component" value="Unassembled WGS sequence"/>
</dbReference>
<dbReference type="OrthoDB" id="654191at2759"/>